<dbReference type="SUPFAM" id="SSF53335">
    <property type="entry name" value="S-adenosyl-L-methionine-dependent methyltransferases"/>
    <property type="match status" value="1"/>
</dbReference>
<evidence type="ECO:0000313" key="1">
    <source>
        <dbReference type="EMBL" id="NEC86374.1"/>
    </source>
</evidence>
<accession>A0A6B3BPV8</accession>
<sequence>MTMSTQHERKPWSARTRETRDVLDWRRLHALEALWNPGTLALLDRLGIGPGWRCLEAGAGIGSVAHWLADRCPRGLVVATDIDVRYMSGEPRPNLDFLFHDLVDGADFPEAHFDLIHCRAVLAHVPEREHVLERAVRWLRPGGWLVVEEPALFPVDSSPHPLFRTCVEAHARLMEESIGTDLRWARTLPAALGRAGLHCAGMTAQAVAVGDGGPGDEFWQVSFEQLGPAMVDAGMVDTADLEQVRASLDGSEIHDLSWALVAAWARTV</sequence>
<reference evidence="1" key="1">
    <citation type="submission" date="2020-01" db="EMBL/GenBank/DDBJ databases">
        <title>Insect and environment-associated Actinomycetes.</title>
        <authorList>
            <person name="Currrie C."/>
            <person name="Chevrette M."/>
            <person name="Carlson C."/>
            <person name="Stubbendieck R."/>
            <person name="Wendt-Pienkowski E."/>
        </authorList>
    </citation>
    <scope>NUCLEOTIDE SEQUENCE</scope>
    <source>
        <strain evidence="1">SID12501</strain>
    </source>
</reference>
<dbReference type="RefSeq" id="WP_164313837.1">
    <property type="nucleotide sequence ID" value="NZ_JAAGLU010000008.1"/>
</dbReference>
<dbReference type="Pfam" id="PF13489">
    <property type="entry name" value="Methyltransf_23"/>
    <property type="match status" value="1"/>
</dbReference>
<dbReference type="PANTHER" id="PTHR43591">
    <property type="entry name" value="METHYLTRANSFERASE"/>
    <property type="match status" value="1"/>
</dbReference>
<organism evidence="1">
    <name type="scientific">Streptomyces sp. SID12501</name>
    <dbReference type="NCBI Taxonomy" id="2706042"/>
    <lineage>
        <taxon>Bacteria</taxon>
        <taxon>Bacillati</taxon>
        <taxon>Actinomycetota</taxon>
        <taxon>Actinomycetes</taxon>
        <taxon>Kitasatosporales</taxon>
        <taxon>Streptomycetaceae</taxon>
        <taxon>Streptomyces</taxon>
    </lineage>
</organism>
<dbReference type="Gene3D" id="3.40.50.150">
    <property type="entry name" value="Vaccinia Virus protein VP39"/>
    <property type="match status" value="1"/>
</dbReference>
<protein>
    <submittedName>
        <fullName evidence="1">Methyltransferase domain-containing protein</fullName>
    </submittedName>
</protein>
<dbReference type="EMBL" id="JAAGLU010000008">
    <property type="protein sequence ID" value="NEC86374.1"/>
    <property type="molecule type" value="Genomic_DNA"/>
</dbReference>
<dbReference type="AlphaFoldDB" id="A0A6B3BPV8"/>
<proteinExistence type="predicted"/>
<dbReference type="GO" id="GO:0032259">
    <property type="term" value="P:methylation"/>
    <property type="evidence" value="ECO:0007669"/>
    <property type="project" value="UniProtKB-KW"/>
</dbReference>
<keyword evidence="1" id="KW-0808">Transferase</keyword>
<dbReference type="GO" id="GO:0008168">
    <property type="term" value="F:methyltransferase activity"/>
    <property type="evidence" value="ECO:0007669"/>
    <property type="project" value="UniProtKB-KW"/>
</dbReference>
<dbReference type="CDD" id="cd02440">
    <property type="entry name" value="AdoMet_MTases"/>
    <property type="match status" value="1"/>
</dbReference>
<comment type="caution">
    <text evidence="1">The sequence shown here is derived from an EMBL/GenBank/DDBJ whole genome shotgun (WGS) entry which is preliminary data.</text>
</comment>
<dbReference type="InterPro" id="IPR029063">
    <property type="entry name" value="SAM-dependent_MTases_sf"/>
</dbReference>
<keyword evidence="1" id="KW-0489">Methyltransferase</keyword>
<gene>
    <name evidence="1" type="ORF">G3I71_11190</name>
</gene>
<name>A0A6B3BPV8_9ACTN</name>